<evidence type="ECO:0000259" key="8">
    <source>
        <dbReference type="PROSITE" id="PS51651"/>
    </source>
</evidence>
<accession>A0ABR1DGV6</accession>
<gene>
    <name evidence="9" type="primary">Necator_chrIV.g15284</name>
    <name evidence="9" type="ORF">RB195_001989</name>
</gene>
<dbReference type="Proteomes" id="UP001303046">
    <property type="component" value="Unassembled WGS sequence"/>
</dbReference>
<dbReference type="CDD" id="cd11684">
    <property type="entry name" value="DHR2_DOCK"/>
    <property type="match status" value="1"/>
</dbReference>
<evidence type="ECO:0000256" key="6">
    <source>
        <dbReference type="SAM" id="MobiDB-lite"/>
    </source>
</evidence>
<keyword evidence="10" id="KW-1185">Reference proteome</keyword>
<dbReference type="PROSITE" id="PS51650">
    <property type="entry name" value="C2_DOCK"/>
    <property type="match status" value="1"/>
</dbReference>
<feature type="region of interest" description="Disordered" evidence="6">
    <location>
        <begin position="1691"/>
        <end position="1713"/>
    </location>
</feature>
<dbReference type="EMBL" id="JAVFWL010000004">
    <property type="protein sequence ID" value="KAK6749713.1"/>
    <property type="molecule type" value="Genomic_DNA"/>
</dbReference>
<keyword evidence="3" id="KW-0597">Phosphoprotein</keyword>
<dbReference type="Gene3D" id="1.20.1270.350">
    <property type="entry name" value="Dedicator of cytokinesis N-terminal subdomain"/>
    <property type="match status" value="1"/>
</dbReference>
<evidence type="ECO:0000256" key="2">
    <source>
        <dbReference type="ARBA" id="ARBA00022490"/>
    </source>
</evidence>
<dbReference type="InterPro" id="IPR035892">
    <property type="entry name" value="C2_domain_sf"/>
</dbReference>
<evidence type="ECO:0000256" key="3">
    <source>
        <dbReference type="ARBA" id="ARBA00022553"/>
    </source>
</evidence>
<feature type="compositionally biased region" description="Low complexity" evidence="6">
    <location>
        <begin position="1696"/>
        <end position="1713"/>
    </location>
</feature>
<evidence type="ECO:0000256" key="5">
    <source>
        <dbReference type="PROSITE-ProRule" id="PRU00983"/>
    </source>
</evidence>
<dbReference type="InterPro" id="IPR042455">
    <property type="entry name" value="DOCK_N_sub1"/>
</dbReference>
<dbReference type="Gene3D" id="1.25.40.410">
    <property type="match status" value="1"/>
</dbReference>
<dbReference type="Pfam" id="PF06920">
    <property type="entry name" value="DHR-2_Lobe_A"/>
    <property type="match status" value="1"/>
</dbReference>
<protein>
    <recommendedName>
        <fullName evidence="11">Dedicator of cytokinesis</fullName>
    </recommendedName>
</protein>
<organism evidence="9 10">
    <name type="scientific">Necator americanus</name>
    <name type="common">Human hookworm</name>
    <dbReference type="NCBI Taxonomy" id="51031"/>
    <lineage>
        <taxon>Eukaryota</taxon>
        <taxon>Metazoa</taxon>
        <taxon>Ecdysozoa</taxon>
        <taxon>Nematoda</taxon>
        <taxon>Chromadorea</taxon>
        <taxon>Rhabditida</taxon>
        <taxon>Rhabditina</taxon>
        <taxon>Rhabditomorpha</taxon>
        <taxon>Strongyloidea</taxon>
        <taxon>Ancylostomatidae</taxon>
        <taxon>Bunostominae</taxon>
        <taxon>Necator</taxon>
    </lineage>
</organism>
<sequence length="1815" mass="208218">MKVRYAIALANFKAGEDLIEEVRAKKAPCCFLNLIAGDRLCVYLEKDGWAIGSHIGSKAEAGLFPLSAVNFVNRHSQTDPTAEGAGIVEEINQVTQSWWCKIKEIYVKHSEMHYFNEVLDFIDYMLSVRQKILSGGVPSEELNALRIQLAKRIDRGNMLLSLNVTIRDEHGLAFDPDSISFLQTYDEHQNAQKRVASDPFRLDSQEKPAKAFCLLLRVQCIELHMKYNCEVTMTLYDMEARRFASDTFTFIWKSNEPSSRDLNIRGLFTNFTQSDIGKRFVLITRVAHIAPLEHTSSTLKRNQEPGPTNLYCRQIFAFDFFDMTSIFSNPQPSHDAKDKVIFLNRDQSFDQALKSMQSTGKVPKLNTSSDDVKILISTQIFTNALSELRLKRPYLFTRNPPAIIFRCDYPGPASVDVRNELYVTLVQGELSGKSSDRNIEARLHLVEGNGRVVPDCFESVCVGSVKLSSDYRSFVYIHEDKPLWFENIRIRLPEDISRDLHLRITFHSRKPYDKGKPEKGPFALAHIRLMCKSVLVPDGDHELLVYKIESSHYDENNTSYLPLPQTKRVLRDLGNTTNKPHSSVFCLSEKSSVLISILTCSTLLTQNEHVLNVLGWRDSRPNLNSSLNVLGSPFGDLQDEMIRFLCPLLDALFELWEEREQLELPVFDVVVALLKLTDEQRYTSSLEMLKKYMDRFPYCNAAIKLMRCLNHYIASASTSNNEKTRNSLKVMGHVFRTVVQSKKSGDNFSDDPAYATSFRSHLDSVLDSLVSLMGETRERMTVQNTALKHLPAIVDPICASGAYEPTDLCKFFIRVISGFGKNIVARERLGLVSQLIDTNLFELHSCRLVLLPRCIDLILVQLDSDQSDDREFADRATECATIISSLLERLFPVTINPPQYQYGTDEELNLIINATYRPLVQAMVFIGQQNATSDEIRARFFSLILALLSKMSAQLFGNYIENRPSDIDKMDFILEMLQMIRDLLCKCPFPATWHQMIMLQNKTVHKALRFLMNAIQGYFSNERERFYSDVWQEYMLTAVCFVTQPSLQSSDEWLRDEADSRVQLRKAAARDLRSMWFRLTPLQKMAYIPRLVGAFLKVALVEDDETREATIPIFFDMMQCEFHSCVEDRKNFKKFSDELIAQLDSLVDQDRGTRAFQEQFTKILTSQCQSDKELWEGGGRELIDRVDRLLGHLFEYRLVRETSDCMENGMSRTVQLLRYYEKYRHHDLYITYVYKLYDLHILYNNQIEAAKTLMLYANTLSWNDIELDESLVSRRLNRQCALERQLKDSLLCEAADLFAEGEMWEDAIKILKELLPVYEKTYVDYDKLASLMVRIAELYRKIDRENRAFFYYYLVAFYGKGFPNYLNGISFVFRSDKLERHADFMQRMQQIYGGPEAIMSMDDCSHLKDSTGRYMQVFNVDPIPTACPFEDAHVNPAIKDYYRHYNIRDFEYSRIEERKDTKWTSVKDSELMRTWIVKRTVVTYERLPGILRSTQIISTSPPIYVNPLRRSVDQMQRKNTELMETALLVLLDRLHAVKKLSGEILGVVRPAVMGGVSNYEVFFSDECSKIYDSDEKQLAMQLSALIIEQVEILEFCLYAHASRTEITKQFHDHLVDGFYEHKQYVEDKFGRTRSILPPGASIRYSVESNGIDASKKSSSSNSLDAALSGTLNLRSRGAAIGSTMLSMLTTSRKSSTHAAGSATTSSSTLANNRTTSERFDAARVFATMRNSSMDSVKSPARARRPTMEGIEGIRLRSRVRRSIDHSSGAPPLPPRAHPTKTNDILGDDRSNFTELRHAKSPIPTPIMDLADLQRY</sequence>
<evidence type="ECO:0000256" key="1">
    <source>
        <dbReference type="ARBA" id="ARBA00004496"/>
    </source>
</evidence>
<evidence type="ECO:0000256" key="4">
    <source>
        <dbReference type="ARBA" id="ARBA00022658"/>
    </source>
</evidence>
<feature type="domain" description="DOCKER" evidence="8">
    <location>
        <begin position="1220"/>
        <end position="1634"/>
    </location>
</feature>
<evidence type="ECO:0000313" key="10">
    <source>
        <dbReference type="Proteomes" id="UP001303046"/>
    </source>
</evidence>
<name>A0ABR1DGV6_NECAM</name>
<comment type="subcellular location">
    <subcellularLocation>
        <location evidence="1">Cytoplasm</location>
    </subcellularLocation>
</comment>
<dbReference type="Pfam" id="PF23554">
    <property type="entry name" value="TPR_DOCK"/>
    <property type="match status" value="1"/>
</dbReference>
<dbReference type="InterPro" id="IPR056372">
    <property type="entry name" value="TPR_DOCK"/>
</dbReference>
<comment type="caution">
    <text evidence="9">The sequence shown here is derived from an EMBL/GenBank/DDBJ whole genome shotgun (WGS) entry which is preliminary data.</text>
</comment>
<dbReference type="InterPro" id="IPR016024">
    <property type="entry name" value="ARM-type_fold"/>
</dbReference>
<dbReference type="InterPro" id="IPR046769">
    <property type="entry name" value="DOCKER_Lobe_A"/>
</dbReference>
<comment type="similarity">
    <text evidence="5">Belongs to the DOCK family.</text>
</comment>
<dbReference type="InterPro" id="IPR027007">
    <property type="entry name" value="C2_DOCK-type_domain"/>
</dbReference>
<dbReference type="InterPro" id="IPR043161">
    <property type="entry name" value="DOCK_C_lobe_A"/>
</dbReference>
<keyword evidence="4" id="KW-0344">Guanine-nucleotide releasing factor</keyword>
<dbReference type="Gene3D" id="1.20.58.740">
    <property type="match status" value="1"/>
</dbReference>
<dbReference type="InterPro" id="IPR026791">
    <property type="entry name" value="DOCK"/>
</dbReference>
<keyword evidence="2" id="KW-0963">Cytoplasm</keyword>
<evidence type="ECO:0000313" key="9">
    <source>
        <dbReference type="EMBL" id="KAK6749713.1"/>
    </source>
</evidence>
<dbReference type="Pfam" id="PF16172">
    <property type="entry name" value="DOCK_N"/>
    <property type="match status" value="1"/>
</dbReference>
<feature type="region of interest" description="Disordered" evidence="6">
    <location>
        <begin position="1761"/>
        <end position="1787"/>
    </location>
</feature>
<dbReference type="SUPFAM" id="SSF48371">
    <property type="entry name" value="ARM repeat"/>
    <property type="match status" value="1"/>
</dbReference>
<feature type="domain" description="C2 DOCK-type" evidence="7">
    <location>
        <begin position="418"/>
        <end position="600"/>
    </location>
</feature>
<dbReference type="InterPro" id="IPR032376">
    <property type="entry name" value="DOCK_N"/>
</dbReference>
<dbReference type="Gene3D" id="2.60.40.150">
    <property type="entry name" value="C2 domain"/>
    <property type="match status" value="1"/>
</dbReference>
<dbReference type="InterPro" id="IPR027357">
    <property type="entry name" value="DOCKER_dom"/>
</dbReference>
<dbReference type="PROSITE" id="PS51651">
    <property type="entry name" value="DOCKER"/>
    <property type="match status" value="1"/>
</dbReference>
<dbReference type="PANTHER" id="PTHR45653:SF10">
    <property type="entry name" value="MYOBLAST CITY, ISOFORM B"/>
    <property type="match status" value="1"/>
</dbReference>
<dbReference type="PANTHER" id="PTHR45653">
    <property type="entry name" value="DEDICATOR OF CYTOKINESIS"/>
    <property type="match status" value="1"/>
</dbReference>
<reference evidence="9 10" key="1">
    <citation type="submission" date="2023-08" db="EMBL/GenBank/DDBJ databases">
        <title>A Necator americanus chromosomal reference genome.</title>
        <authorList>
            <person name="Ilik V."/>
            <person name="Petrzelkova K.J."/>
            <person name="Pardy F."/>
            <person name="Fuh T."/>
            <person name="Niatou-Singa F.S."/>
            <person name="Gouil Q."/>
            <person name="Baker L."/>
            <person name="Ritchie M.E."/>
            <person name="Jex A.R."/>
            <person name="Gazzola D."/>
            <person name="Li H."/>
            <person name="Toshio Fujiwara R."/>
            <person name="Zhan B."/>
            <person name="Aroian R.V."/>
            <person name="Pafco B."/>
            <person name="Schwarz E.M."/>
        </authorList>
    </citation>
    <scope>NUCLEOTIDE SEQUENCE [LARGE SCALE GENOMIC DNA]</scope>
    <source>
        <strain evidence="9 10">Aroian</strain>
        <tissue evidence="9">Whole animal</tissue>
    </source>
</reference>
<dbReference type="Pfam" id="PF14429">
    <property type="entry name" value="DOCK-C2"/>
    <property type="match status" value="1"/>
</dbReference>
<evidence type="ECO:0000259" key="7">
    <source>
        <dbReference type="PROSITE" id="PS51650"/>
    </source>
</evidence>
<evidence type="ECO:0008006" key="11">
    <source>
        <dbReference type="Google" id="ProtNLM"/>
    </source>
</evidence>
<dbReference type="InterPro" id="IPR043162">
    <property type="entry name" value="DOCK_C_lobe_C"/>
</dbReference>
<proteinExistence type="inferred from homology"/>